<comment type="caution">
    <text evidence="2">The sequence shown here is derived from an EMBL/GenBank/DDBJ whole genome shotgun (WGS) entry which is preliminary data.</text>
</comment>
<dbReference type="Pfam" id="PF06832">
    <property type="entry name" value="BiPBP_C"/>
    <property type="match status" value="1"/>
</dbReference>
<dbReference type="Proteomes" id="UP000051276">
    <property type="component" value="Unassembled WGS sequence"/>
</dbReference>
<sequence>MIGAAGLQIISPNHQAELTQPGGDALPQIMLKSLGAQGKVSWYVNGEFLGRFPASQDIAYRFSQAGKNRILALDEQGNNDQVEVEILIGE</sequence>
<evidence type="ECO:0000313" key="2">
    <source>
        <dbReference type="EMBL" id="KRT57477.1"/>
    </source>
</evidence>
<name>A0A0T5Z4Q0_9GAMM</name>
<feature type="domain" description="Penicillin-binding C-terminal" evidence="1">
    <location>
        <begin position="5"/>
        <end position="84"/>
    </location>
</feature>
<gene>
    <name evidence="2" type="ORF">Ga0076813_11631</name>
</gene>
<accession>A0A0T5Z4Q0</accession>
<proteinExistence type="predicted"/>
<dbReference type="InterPro" id="IPR009647">
    <property type="entry name" value="PBP_C"/>
</dbReference>
<evidence type="ECO:0000259" key="1">
    <source>
        <dbReference type="Pfam" id="PF06832"/>
    </source>
</evidence>
<evidence type="ECO:0000313" key="3">
    <source>
        <dbReference type="Proteomes" id="UP000051276"/>
    </source>
</evidence>
<dbReference type="EMBL" id="LMXI01000531">
    <property type="protein sequence ID" value="KRT57477.1"/>
    <property type="molecule type" value="Genomic_DNA"/>
</dbReference>
<organism evidence="2 3">
    <name type="scientific">endosymbiont of Ridgeia piscesae</name>
    <dbReference type="NCBI Taxonomy" id="54398"/>
    <lineage>
        <taxon>Bacteria</taxon>
        <taxon>Pseudomonadati</taxon>
        <taxon>Pseudomonadota</taxon>
        <taxon>Gammaproteobacteria</taxon>
        <taxon>sulfur-oxidizing symbionts</taxon>
    </lineage>
</organism>
<dbReference type="AlphaFoldDB" id="A0A0T5Z4Q0"/>
<reference evidence="2 3" key="1">
    <citation type="submission" date="2015-11" db="EMBL/GenBank/DDBJ databases">
        <title>The genome of Candidatus Endoriftia persephone in Ridgeia piscesae and population structure of the North Eastern Pacific vestimentiferan symbionts.</title>
        <authorList>
            <person name="Perez M."/>
            <person name="Juniper K.S."/>
        </authorList>
    </citation>
    <scope>NUCLEOTIDE SEQUENCE [LARGE SCALE GENOMIC DNA]</scope>
    <source>
        <strain evidence="2">Ind10</strain>
    </source>
</reference>
<protein>
    <submittedName>
        <fullName evidence="2">Penicillin-Binding Protein C-terminus Family</fullName>
    </submittedName>
</protein>